<comment type="caution">
    <text evidence="1">The sequence shown here is derived from an EMBL/GenBank/DDBJ whole genome shotgun (WGS) entry which is preliminary data.</text>
</comment>
<proteinExistence type="predicted"/>
<dbReference type="Proteomes" id="UP001060170">
    <property type="component" value="Chromosome 10"/>
</dbReference>
<evidence type="ECO:0000313" key="2">
    <source>
        <dbReference type="Proteomes" id="UP001060170"/>
    </source>
</evidence>
<organism evidence="1 2">
    <name type="scientific">Puccinia striiformis f. sp. tritici</name>
    <dbReference type="NCBI Taxonomy" id="168172"/>
    <lineage>
        <taxon>Eukaryota</taxon>
        <taxon>Fungi</taxon>
        <taxon>Dikarya</taxon>
        <taxon>Basidiomycota</taxon>
        <taxon>Pucciniomycotina</taxon>
        <taxon>Pucciniomycetes</taxon>
        <taxon>Pucciniales</taxon>
        <taxon>Pucciniaceae</taxon>
        <taxon>Puccinia</taxon>
    </lineage>
</organism>
<evidence type="ECO:0000313" key="1">
    <source>
        <dbReference type="EMBL" id="KAI7944727.1"/>
    </source>
</evidence>
<accession>A0ACC0E531</accession>
<protein>
    <submittedName>
        <fullName evidence="1">Uncharacterized protein</fullName>
    </submittedName>
</protein>
<reference evidence="2" key="2">
    <citation type="journal article" date="2018" name="Mol. Plant Microbe Interact.">
        <title>Genome sequence resources for the wheat stripe rust pathogen (Puccinia striiformis f. sp. tritici) and the barley stripe rust pathogen (Puccinia striiformis f. sp. hordei).</title>
        <authorList>
            <person name="Xia C."/>
            <person name="Wang M."/>
            <person name="Yin C."/>
            <person name="Cornejo O.E."/>
            <person name="Hulbert S.H."/>
            <person name="Chen X."/>
        </authorList>
    </citation>
    <scope>NUCLEOTIDE SEQUENCE [LARGE SCALE GENOMIC DNA]</scope>
    <source>
        <strain evidence="2">93-210</strain>
    </source>
</reference>
<sequence>MIMLCWLIGSSNTGSSPSLSGPNPPPPPRYASSTVSSNGPGYLTLKIDPRLFGLFNNYTPLPASSDRLSDPADIDQLDNTSSLVAYNQEPVLSAPVNHIFSWNKASVEMSSSVANDRLDGTSIASNGKLMLFLLGRQLQVLTLVPPRRFRLARQQPSVRSSGLNRVKPTPVCHCMRDARGRFISSQTKKPAEIPKKRSWSPLGPAQSPPRLPNPDAPCWIEMETATNTFLNTVLCSKEEPYHFNFDTPNPFHSEFNTAPSFAAAPLSPKSLPGDLNGPFLPDPQVKFRKSYLELYNAILPFIANLSFHCNNKEKVYELSKILYATQERFNESSYLYVNFCLLLRSELDSS</sequence>
<keyword evidence="2" id="KW-1185">Reference proteome</keyword>
<dbReference type="EMBL" id="CM045874">
    <property type="protein sequence ID" value="KAI7944727.1"/>
    <property type="molecule type" value="Genomic_DNA"/>
</dbReference>
<name>A0ACC0E531_9BASI</name>
<reference evidence="1 2" key="3">
    <citation type="journal article" date="2022" name="Microbiol. Spectr.">
        <title>Folding features and dynamics of 3D genome architecture in plant fungal pathogens.</title>
        <authorList>
            <person name="Xia C."/>
        </authorList>
    </citation>
    <scope>NUCLEOTIDE SEQUENCE [LARGE SCALE GENOMIC DNA]</scope>
    <source>
        <strain evidence="1 2">93-210</strain>
    </source>
</reference>
<gene>
    <name evidence="1" type="ORF">MJO28_010422</name>
</gene>
<reference evidence="2" key="1">
    <citation type="journal article" date="2018" name="BMC Genomics">
        <title>Genomic insights into host adaptation between the wheat stripe rust pathogen (Puccinia striiformis f. sp. tritici) and the barley stripe rust pathogen (Puccinia striiformis f. sp. hordei).</title>
        <authorList>
            <person name="Xia C."/>
            <person name="Wang M."/>
            <person name="Yin C."/>
            <person name="Cornejo O.E."/>
            <person name="Hulbert S.H."/>
            <person name="Chen X."/>
        </authorList>
    </citation>
    <scope>NUCLEOTIDE SEQUENCE [LARGE SCALE GENOMIC DNA]</scope>
    <source>
        <strain evidence="2">93-210</strain>
    </source>
</reference>